<dbReference type="InterPro" id="IPR000683">
    <property type="entry name" value="Gfo/Idh/MocA-like_OxRdtase_N"/>
</dbReference>
<evidence type="ECO:0000259" key="1">
    <source>
        <dbReference type="Pfam" id="PF01408"/>
    </source>
</evidence>
<feature type="domain" description="Gfo/Idh/MocA-like oxidoreductase N-terminal" evidence="1">
    <location>
        <begin position="6"/>
        <end position="122"/>
    </location>
</feature>
<dbReference type="PANTHER" id="PTHR43249">
    <property type="entry name" value="UDP-N-ACETYL-2-AMINO-2-DEOXY-D-GLUCURONATE OXIDASE"/>
    <property type="match status" value="1"/>
</dbReference>
<evidence type="ECO:0000259" key="2">
    <source>
        <dbReference type="Pfam" id="PF22725"/>
    </source>
</evidence>
<dbReference type="Pfam" id="PF22725">
    <property type="entry name" value="GFO_IDH_MocA_C3"/>
    <property type="match status" value="1"/>
</dbReference>
<evidence type="ECO:0000313" key="3">
    <source>
        <dbReference type="EMBL" id="MFD0961045.1"/>
    </source>
</evidence>
<comment type="caution">
    <text evidence="3">The sequence shown here is derived from an EMBL/GenBank/DDBJ whole genome shotgun (WGS) entry which is preliminary data.</text>
</comment>
<reference evidence="4" key="1">
    <citation type="journal article" date="2019" name="Int. J. Syst. Evol. Microbiol.">
        <title>The Global Catalogue of Microorganisms (GCM) 10K type strain sequencing project: providing services to taxonomists for standard genome sequencing and annotation.</title>
        <authorList>
            <consortium name="The Broad Institute Genomics Platform"/>
            <consortium name="The Broad Institute Genome Sequencing Center for Infectious Disease"/>
            <person name="Wu L."/>
            <person name="Ma J."/>
        </authorList>
    </citation>
    <scope>NUCLEOTIDE SEQUENCE [LARGE SCALE GENOMIC DNA]</scope>
    <source>
        <strain evidence="4">CCUG 59129</strain>
    </source>
</reference>
<dbReference type="Proteomes" id="UP001596989">
    <property type="component" value="Unassembled WGS sequence"/>
</dbReference>
<accession>A0ABW3HU77</accession>
<dbReference type="InterPro" id="IPR036291">
    <property type="entry name" value="NAD(P)-bd_dom_sf"/>
</dbReference>
<feature type="domain" description="GFO/IDH/MocA-like oxidoreductase" evidence="2">
    <location>
        <begin position="134"/>
        <end position="273"/>
    </location>
</feature>
<dbReference type="RefSeq" id="WP_377566234.1">
    <property type="nucleotide sequence ID" value="NZ_JBHTJZ010000029.1"/>
</dbReference>
<dbReference type="Pfam" id="PF01408">
    <property type="entry name" value="GFO_IDH_MocA"/>
    <property type="match status" value="1"/>
</dbReference>
<organism evidence="3 4">
    <name type="scientific">Paenibacillus chungangensis</name>
    <dbReference type="NCBI Taxonomy" id="696535"/>
    <lineage>
        <taxon>Bacteria</taxon>
        <taxon>Bacillati</taxon>
        <taxon>Bacillota</taxon>
        <taxon>Bacilli</taxon>
        <taxon>Bacillales</taxon>
        <taxon>Paenibacillaceae</taxon>
        <taxon>Paenibacillus</taxon>
    </lineage>
</organism>
<gene>
    <name evidence="3" type="ORF">ACFQ2I_16850</name>
</gene>
<dbReference type="SUPFAM" id="SSF51735">
    <property type="entry name" value="NAD(P)-binding Rossmann-fold domains"/>
    <property type="match status" value="1"/>
</dbReference>
<name>A0ABW3HU77_9BACL</name>
<dbReference type="InterPro" id="IPR052515">
    <property type="entry name" value="Gfo/Idh/MocA_Oxidoreductase"/>
</dbReference>
<evidence type="ECO:0000313" key="4">
    <source>
        <dbReference type="Proteomes" id="UP001596989"/>
    </source>
</evidence>
<dbReference type="EMBL" id="JBHTJZ010000029">
    <property type="protein sequence ID" value="MFD0961045.1"/>
    <property type="molecule type" value="Genomic_DNA"/>
</dbReference>
<dbReference type="PANTHER" id="PTHR43249:SF1">
    <property type="entry name" value="D-GLUCOSIDE 3-DEHYDROGENASE"/>
    <property type="match status" value="1"/>
</dbReference>
<proteinExistence type="predicted"/>
<protein>
    <submittedName>
        <fullName evidence="3">Gfo/Idh/MocA family protein</fullName>
    </submittedName>
</protein>
<dbReference type="InterPro" id="IPR055170">
    <property type="entry name" value="GFO_IDH_MocA-like_dom"/>
</dbReference>
<dbReference type="SUPFAM" id="SSF55347">
    <property type="entry name" value="Glyceraldehyde-3-phosphate dehydrogenase-like, C-terminal domain"/>
    <property type="match status" value="1"/>
</dbReference>
<dbReference type="Gene3D" id="3.30.360.10">
    <property type="entry name" value="Dihydrodipicolinate Reductase, domain 2"/>
    <property type="match status" value="1"/>
</dbReference>
<keyword evidence="4" id="KW-1185">Reference proteome</keyword>
<sequence length="364" mass="39941">MAKKLKLGIAGTGNIFKQNHLKTLLEHPEVEIAAVCDANEAYAAGIAKEYGIPHVFSDYREMLKRSEIDVVDICTPNLYHSEIGIAALNAGKHVFCEKPEAVNPEEARKMAEAAKESGKTMMAMRNNRFTHASQYLKKYITDGWMGEIYTGRCGWIRRRGIPGKGGWFTTKELSGGGPLIDLGVHMIDLAVWLMGNPKPVSVSGATYANFHNNELSDSTHSQFGEKQKGGVFDVEDLAIGFIRFENGATLQLEFSWASNIGEEMNFVELRGTKSGSSMKKGELQIFTEVAGRIADISPLLGKQPVDTHGENLKHFIDVIQGRSAPMLTPEHGVDMISILAAIYQSAQLGREVRLDDKGGSRNVA</sequence>
<dbReference type="Gene3D" id="3.40.50.720">
    <property type="entry name" value="NAD(P)-binding Rossmann-like Domain"/>
    <property type="match status" value="1"/>
</dbReference>